<keyword evidence="4" id="KW-1185">Reference proteome</keyword>
<dbReference type="Proteomes" id="UP001642484">
    <property type="component" value="Unassembled WGS sequence"/>
</dbReference>
<evidence type="ECO:0000313" key="3">
    <source>
        <dbReference type="EMBL" id="CAK9022794.1"/>
    </source>
</evidence>
<sequence>MPQHTPNQIEAPAAPSPTPAEAPHQALAAHLDAAAAEPVKTDGDDADAPAPLPPNKFDAVTDANSVEIIASDEDEEEENDLLSLAALKADVAVTCDVLEAKCQQSGFFAPIAIGCGSDSMASPRDQESREIMAMAEAAKQVVPVAMKGAESVLVKNLQMLKSAAAGAAPAAAKSTVVANAGVGEGEGSDNDRSDSEDSDQDSDSDATDASQSERDAEAKKSAKAPKAPKAKPKPGPKGKSSKEKAQDRVVASAKPKAKAKAKATATAAKSRPKAKAKATPARAARAEAKAKPEPKRKTNPAVASAKAKAGSKAKAAPLKCLEKYFARPATIGTDISDISTKKYSSAVLAAATVPKSLYTEEAARALEGRAEAERRETERLHGACLLLRAALGVDGEPCPVVRTANTITLCRSWPERHVQVILHYLPSLEAPLRGPGLHRQGRAGAAPGHQGPGDQAEPVAAYTKRGFAPCYLEDRAVDPQRLRTLAEEVAEHFVFEKKLLDFSAFQKGIRTEATAIEIMDKMKAFVAKLLRSHAAVFDKLSDLQRCYFFNISLNQRRLQKTHASAAQCVLCIAEITADNKSPVVGCCYVCWTTQEAIASALQKQKPVPLEQESQKRKEPAAEQPEPCPERGWKRLRKESEMVWHARVQGFLDGPHSKKQKCYIDAWKQMPDSQKKCFRELVASKCKAADAPEEKLVTGSECGGVAGDKPWHGFSGQSRTICLPAGYNVDTLRKDFAEYASNPSCHDQSRWEMYCLIHMLIESPGSGLDHASQAEKELADLHINRKRLYQLSKNYQQPFPRTALSVDQVEQAIVLMKMCRLGLFDDMDRIDESALLARINELRPLYASSGLWRSFKDWVSSHRPPGDSLSLAKLKAKSVVEVTSCEPHIVAQAFSTLEEMCERIHIIHEGKLVPSECSRMAVCDEKGFSGRSDQHERGVVTRRMRGKVNRHWQDIWPEAVFYAHESGAQTPVSFASMVESCFLKPMRERWPDYSKHCPKCGAANEKFDAEEFALNGPGKKPGMVPSIEPQNEKEKKVAENTADWLQSVRKSWNVPRMIGLSAAAIRRFFEALTERSRLAGEERFCVEFVDAVEQLASSQDKLQKEPAAAEHYTDPAFPPESAPSSTAPAGNLAGRLWWLALRNGPTGMMLVYAEPFMLPQAPQADGPAPCVEEAAEPPPCVEEAEADSEPLAEPELARGTEKHSNSKQRRMRRQRAASRLCQGHHTIGPPPLPGRDALYRIAMEKRLELWRSLPLEAAERKELAAEIASSLWAADPEACEGKRWLQLTNHPHGNFVVQLAIRMATPDVVQLLAEGIWERADLSELARAQLASQLAAEESLPELLCHKYGNFVVASAILHAPSDAVRAWWLDCALPPEQMRSFWSTWCWWQCQGQKSDPVGTPPLCKAAYKIIWLSLRQLAETELSHFVQSWLLKACPDCGVLLEMLLSPCDNSYGRALGYRK</sequence>
<reference evidence="3 4" key="1">
    <citation type="submission" date="2024-02" db="EMBL/GenBank/DDBJ databases">
        <authorList>
            <person name="Chen Y."/>
            <person name="Shah S."/>
            <person name="Dougan E. K."/>
            <person name="Thang M."/>
            <person name="Chan C."/>
        </authorList>
    </citation>
    <scope>NUCLEOTIDE SEQUENCE [LARGE SCALE GENOMIC DNA]</scope>
</reference>
<feature type="region of interest" description="Disordered" evidence="2">
    <location>
        <begin position="435"/>
        <end position="457"/>
    </location>
</feature>
<comment type="caution">
    <text evidence="3">The sequence shown here is derived from an EMBL/GenBank/DDBJ whole genome shotgun (WGS) entry which is preliminary data.</text>
</comment>
<name>A0ABP0K9N2_9DINO</name>
<proteinExistence type="predicted"/>
<feature type="compositionally biased region" description="Basic and acidic residues" evidence="2">
    <location>
        <begin position="1100"/>
        <end position="1112"/>
    </location>
</feature>
<organism evidence="3 4">
    <name type="scientific">Durusdinium trenchii</name>
    <dbReference type="NCBI Taxonomy" id="1381693"/>
    <lineage>
        <taxon>Eukaryota</taxon>
        <taxon>Sar</taxon>
        <taxon>Alveolata</taxon>
        <taxon>Dinophyceae</taxon>
        <taxon>Suessiales</taxon>
        <taxon>Symbiodiniaceae</taxon>
        <taxon>Durusdinium</taxon>
    </lineage>
</organism>
<feature type="compositionally biased region" description="Acidic residues" evidence="2">
    <location>
        <begin position="1181"/>
        <end position="1191"/>
    </location>
</feature>
<dbReference type="SUPFAM" id="SSF48371">
    <property type="entry name" value="ARM repeat"/>
    <property type="match status" value="1"/>
</dbReference>
<protein>
    <submittedName>
        <fullName evidence="3">Uncharacterized protein</fullName>
    </submittedName>
</protein>
<dbReference type="EMBL" id="CAXAMN010007779">
    <property type="protein sequence ID" value="CAK9022794.1"/>
    <property type="molecule type" value="Genomic_DNA"/>
</dbReference>
<dbReference type="SMART" id="SM00025">
    <property type="entry name" value="Pumilio"/>
    <property type="match status" value="2"/>
</dbReference>
<dbReference type="InterPro" id="IPR001313">
    <property type="entry name" value="Pumilio_RNA-bd_rpt"/>
</dbReference>
<feature type="region of interest" description="Disordered" evidence="2">
    <location>
        <begin position="603"/>
        <end position="631"/>
    </location>
</feature>
<evidence type="ECO:0000256" key="2">
    <source>
        <dbReference type="SAM" id="MobiDB-lite"/>
    </source>
</evidence>
<feature type="region of interest" description="Disordered" evidence="2">
    <location>
        <begin position="1162"/>
        <end position="1226"/>
    </location>
</feature>
<feature type="region of interest" description="Disordered" evidence="2">
    <location>
        <begin position="181"/>
        <end position="308"/>
    </location>
</feature>
<evidence type="ECO:0000256" key="1">
    <source>
        <dbReference type="ARBA" id="ARBA00022737"/>
    </source>
</evidence>
<feature type="compositionally biased region" description="Basic and acidic residues" evidence="2">
    <location>
        <begin position="284"/>
        <end position="296"/>
    </location>
</feature>
<feature type="compositionally biased region" description="Low complexity" evidence="2">
    <location>
        <begin position="21"/>
        <end position="36"/>
    </location>
</feature>
<feature type="compositionally biased region" description="Basic residues" evidence="2">
    <location>
        <begin position="1204"/>
        <end position="1215"/>
    </location>
</feature>
<feature type="compositionally biased region" description="Basic and acidic residues" evidence="2">
    <location>
        <begin position="211"/>
        <end position="220"/>
    </location>
</feature>
<dbReference type="InterPro" id="IPR011989">
    <property type="entry name" value="ARM-like"/>
</dbReference>
<dbReference type="InterPro" id="IPR016024">
    <property type="entry name" value="ARM-type_fold"/>
</dbReference>
<feature type="compositionally biased region" description="Acidic residues" evidence="2">
    <location>
        <begin position="196"/>
        <end position="206"/>
    </location>
</feature>
<feature type="region of interest" description="Disordered" evidence="2">
    <location>
        <begin position="1"/>
        <end position="58"/>
    </location>
</feature>
<dbReference type="Gene3D" id="1.25.10.10">
    <property type="entry name" value="Leucine-rich Repeat Variant"/>
    <property type="match status" value="1"/>
</dbReference>
<keyword evidence="1" id="KW-0677">Repeat</keyword>
<feature type="region of interest" description="Disordered" evidence="2">
    <location>
        <begin position="1099"/>
        <end position="1127"/>
    </location>
</feature>
<evidence type="ECO:0000313" key="4">
    <source>
        <dbReference type="Proteomes" id="UP001642484"/>
    </source>
</evidence>
<accession>A0ABP0K9N2</accession>
<feature type="compositionally biased region" description="Basic and acidic residues" evidence="2">
    <location>
        <begin position="1194"/>
        <end position="1203"/>
    </location>
</feature>
<feature type="compositionally biased region" description="Basic residues" evidence="2">
    <location>
        <begin position="221"/>
        <end position="236"/>
    </location>
</feature>
<gene>
    <name evidence="3" type="ORF">CCMP2556_LOCUS14980</name>
</gene>